<feature type="transmembrane region" description="Helical" evidence="6">
    <location>
        <begin position="56"/>
        <end position="77"/>
    </location>
</feature>
<evidence type="ECO:0000313" key="9">
    <source>
        <dbReference type="Proteomes" id="UP000317257"/>
    </source>
</evidence>
<dbReference type="InterPro" id="IPR049326">
    <property type="entry name" value="Rhodopsin_dom_fungi"/>
</dbReference>
<proteinExistence type="inferred from homology"/>
<dbReference type="PANTHER" id="PTHR33048">
    <property type="entry name" value="PTH11-LIKE INTEGRAL MEMBRANE PROTEIN (AFU_ORTHOLOGUE AFUA_5G11245)"/>
    <property type="match status" value="1"/>
</dbReference>
<evidence type="ECO:0000259" key="7">
    <source>
        <dbReference type="Pfam" id="PF20684"/>
    </source>
</evidence>
<evidence type="ECO:0000256" key="1">
    <source>
        <dbReference type="ARBA" id="ARBA00004141"/>
    </source>
</evidence>
<protein>
    <recommendedName>
        <fullName evidence="7">Rhodopsin domain-containing protein</fullName>
    </recommendedName>
</protein>
<dbReference type="GO" id="GO:0016020">
    <property type="term" value="C:membrane"/>
    <property type="evidence" value="ECO:0007669"/>
    <property type="project" value="UniProtKB-SubCell"/>
</dbReference>
<feature type="transmembrane region" description="Helical" evidence="6">
    <location>
        <begin position="224"/>
        <end position="246"/>
    </location>
</feature>
<evidence type="ECO:0000256" key="3">
    <source>
        <dbReference type="ARBA" id="ARBA00022989"/>
    </source>
</evidence>
<feature type="domain" description="Rhodopsin" evidence="7">
    <location>
        <begin position="41"/>
        <end position="277"/>
    </location>
</feature>
<evidence type="ECO:0000313" key="8">
    <source>
        <dbReference type="EMBL" id="TWU72639.1"/>
    </source>
</evidence>
<feature type="transmembrane region" description="Helical" evidence="6">
    <location>
        <begin position="22"/>
        <end position="44"/>
    </location>
</feature>
<comment type="similarity">
    <text evidence="5">Belongs to the SAT4 family.</text>
</comment>
<gene>
    <name evidence="8" type="ORF">ED733_000867</name>
</gene>
<dbReference type="EMBL" id="SBHS01000025">
    <property type="protein sequence ID" value="TWU72639.1"/>
    <property type="molecule type" value="Genomic_DNA"/>
</dbReference>
<sequence>MAADRFLPPPPGMDLTQDKRPLIIAVSVTTWVLALTMVLCRILGRRMRGLRLWLDDWFIIAALPPSSGHVLAIATYVRRGLGKHVWSAKPDGVYAWALGLFVAEICYTLTLVAVKLSILSFYWRSFSVRDSVKLPIFMLAFIVCIWGIAVLLVTFLQCMPTRAVWERFDPVSPTSPYDYSCPVDPSKFFYGNAVPTIVTDFVMLALPVPYIWRLQLPHMQKFGLACVFLVGVFVTIISIVRLYYLLLLDLNDPDITWNFVPVGVWSIVEGNIAVVCGWDPETAHASIDFDYLVDNGVTLDQAIVSDRLPTQRLLQMHWIYPPKPEERSKSRIEGALRQSMTDYIAYK</sequence>
<feature type="transmembrane region" description="Helical" evidence="6">
    <location>
        <begin position="97"/>
        <end position="122"/>
    </location>
</feature>
<evidence type="ECO:0000256" key="6">
    <source>
        <dbReference type="SAM" id="Phobius"/>
    </source>
</evidence>
<feature type="transmembrane region" description="Helical" evidence="6">
    <location>
        <begin position="188"/>
        <end position="212"/>
    </location>
</feature>
<comment type="subcellular location">
    <subcellularLocation>
        <location evidence="1">Membrane</location>
        <topology evidence="1">Multi-pass membrane protein</topology>
    </subcellularLocation>
</comment>
<evidence type="ECO:0000256" key="2">
    <source>
        <dbReference type="ARBA" id="ARBA00022692"/>
    </source>
</evidence>
<dbReference type="Pfam" id="PF20684">
    <property type="entry name" value="Fung_rhodopsin"/>
    <property type="match status" value="1"/>
</dbReference>
<keyword evidence="2 6" id="KW-0812">Transmembrane</keyword>
<dbReference type="InterPro" id="IPR052337">
    <property type="entry name" value="SAT4-like"/>
</dbReference>
<keyword evidence="4 6" id="KW-0472">Membrane</keyword>
<reference evidence="9" key="1">
    <citation type="submission" date="2018-12" db="EMBL/GenBank/DDBJ databases">
        <title>The complete genome of Metarhizium rileyi, a key fungal pathogen of Lepidoptera.</title>
        <authorList>
            <person name="Binneck E."/>
            <person name="Lastra C.C.L."/>
            <person name="Sosa-Gomez D.R."/>
        </authorList>
    </citation>
    <scope>NUCLEOTIDE SEQUENCE [LARGE SCALE GENOMIC DNA]</scope>
    <source>
        <strain evidence="9">Cep018-CH2</strain>
    </source>
</reference>
<evidence type="ECO:0000256" key="5">
    <source>
        <dbReference type="ARBA" id="ARBA00038359"/>
    </source>
</evidence>
<keyword evidence="3 6" id="KW-1133">Transmembrane helix</keyword>
<feature type="transmembrane region" description="Helical" evidence="6">
    <location>
        <begin position="134"/>
        <end position="156"/>
    </location>
</feature>
<dbReference type="AlphaFoldDB" id="A0A5C6G5P4"/>
<dbReference type="PANTHER" id="PTHR33048:SF47">
    <property type="entry name" value="INTEGRAL MEMBRANE PROTEIN-RELATED"/>
    <property type="match status" value="1"/>
</dbReference>
<name>A0A5C6G5P4_METRR</name>
<evidence type="ECO:0000256" key="4">
    <source>
        <dbReference type="ARBA" id="ARBA00023136"/>
    </source>
</evidence>
<dbReference type="Proteomes" id="UP000317257">
    <property type="component" value="Unassembled WGS sequence"/>
</dbReference>
<organism evidence="8 9">
    <name type="scientific">Metarhizium rileyi (strain RCEF 4871)</name>
    <name type="common">Nomuraea rileyi</name>
    <dbReference type="NCBI Taxonomy" id="1649241"/>
    <lineage>
        <taxon>Eukaryota</taxon>
        <taxon>Fungi</taxon>
        <taxon>Dikarya</taxon>
        <taxon>Ascomycota</taxon>
        <taxon>Pezizomycotina</taxon>
        <taxon>Sordariomycetes</taxon>
        <taxon>Hypocreomycetidae</taxon>
        <taxon>Hypocreales</taxon>
        <taxon>Clavicipitaceae</taxon>
        <taxon>Metarhizium</taxon>
    </lineage>
</organism>
<accession>A0A5C6G5P4</accession>
<comment type="caution">
    <text evidence="8">The sequence shown here is derived from an EMBL/GenBank/DDBJ whole genome shotgun (WGS) entry which is preliminary data.</text>
</comment>